<protein>
    <submittedName>
        <fullName evidence="2">Uncharacterized protein</fullName>
    </submittedName>
</protein>
<dbReference type="AlphaFoldDB" id="A0A7T5RJQ9"/>
<evidence type="ECO:0000313" key="2">
    <source>
        <dbReference type="EMBL" id="QQG45384.1"/>
    </source>
</evidence>
<organism evidence="2 3">
    <name type="scientific">Candidatus Sungiibacteriota bacterium</name>
    <dbReference type="NCBI Taxonomy" id="2750080"/>
    <lineage>
        <taxon>Bacteria</taxon>
        <taxon>Candidatus Sungiibacteriota</taxon>
    </lineage>
</organism>
<dbReference type="EMBL" id="CP066690">
    <property type="protein sequence ID" value="QQG45384.1"/>
    <property type="molecule type" value="Genomic_DNA"/>
</dbReference>
<evidence type="ECO:0000256" key="1">
    <source>
        <dbReference type="SAM" id="Phobius"/>
    </source>
</evidence>
<keyword evidence="1" id="KW-0812">Transmembrane</keyword>
<sequence length="70" mass="7561">MNKANNLTKISIVVGLLGVLSLVLAWIAEARGFAFGYTSDHWFNDAIVLVLIAIWLKLGAIYHKGGGTAF</sequence>
<proteinExistence type="predicted"/>
<dbReference type="Proteomes" id="UP000595618">
    <property type="component" value="Chromosome"/>
</dbReference>
<keyword evidence="1" id="KW-1133">Transmembrane helix</keyword>
<evidence type="ECO:0000313" key="3">
    <source>
        <dbReference type="Proteomes" id="UP000595618"/>
    </source>
</evidence>
<name>A0A7T5RJQ9_9BACT</name>
<keyword evidence="1" id="KW-0472">Membrane</keyword>
<gene>
    <name evidence="2" type="ORF">HYW89_00385</name>
</gene>
<reference evidence="2 3" key="1">
    <citation type="submission" date="2020-07" db="EMBL/GenBank/DDBJ databases">
        <title>Huge and variable diversity of episymbiotic CPR bacteria and DPANN archaea in groundwater ecosystems.</title>
        <authorList>
            <person name="He C.Y."/>
            <person name="Keren R."/>
            <person name="Whittaker M."/>
            <person name="Farag I.F."/>
            <person name="Doudna J."/>
            <person name="Cate J.H.D."/>
            <person name="Banfield J.F."/>
        </authorList>
    </citation>
    <scope>NUCLEOTIDE SEQUENCE [LARGE SCALE GENOMIC DNA]</scope>
    <source>
        <strain evidence="2">NC_groundwater_541_Ag_S-0.1um_46_50</strain>
    </source>
</reference>
<accession>A0A7T5RJQ9</accession>
<feature type="transmembrane region" description="Helical" evidence="1">
    <location>
        <begin position="46"/>
        <end position="63"/>
    </location>
</feature>